<gene>
    <name evidence="1" type="ORF">ORAREDHAP_LOCUS13390</name>
</gene>
<dbReference type="OrthoDB" id="2018754at2759"/>
<evidence type="ECO:0000313" key="1">
    <source>
        <dbReference type="EMBL" id="CAB4299352.1"/>
    </source>
</evidence>
<dbReference type="PANTHER" id="PTHR13650:SF0">
    <property type="entry name" value="SPATACSIN"/>
    <property type="match status" value="1"/>
</dbReference>
<organism evidence="1 2">
    <name type="scientific">Prunus armeniaca</name>
    <name type="common">Apricot</name>
    <name type="synonym">Armeniaca vulgaris</name>
    <dbReference type="NCBI Taxonomy" id="36596"/>
    <lineage>
        <taxon>Eukaryota</taxon>
        <taxon>Viridiplantae</taxon>
        <taxon>Streptophyta</taxon>
        <taxon>Embryophyta</taxon>
        <taxon>Tracheophyta</taxon>
        <taxon>Spermatophyta</taxon>
        <taxon>Magnoliopsida</taxon>
        <taxon>eudicotyledons</taxon>
        <taxon>Gunneridae</taxon>
        <taxon>Pentapetalae</taxon>
        <taxon>rosids</taxon>
        <taxon>fabids</taxon>
        <taxon>Rosales</taxon>
        <taxon>Rosaceae</taxon>
        <taxon>Amygdaloideae</taxon>
        <taxon>Amygdaleae</taxon>
        <taxon>Prunus</taxon>
    </lineage>
</organism>
<evidence type="ECO:0000313" key="2">
    <source>
        <dbReference type="Proteomes" id="UP000507245"/>
    </source>
</evidence>
<proteinExistence type="predicted"/>
<sequence>MLPCWFPKAVRRLIQLYAQGPLGCQSVSGLPVGEGLLHRDIDFVMNVDEDAEISAISLEATIQKHIEEELYNSALEENSLGLEHHLHRGRALAAFNHYLLLELKN</sequence>
<dbReference type="GO" id="GO:0005737">
    <property type="term" value="C:cytoplasm"/>
    <property type="evidence" value="ECO:0007669"/>
    <property type="project" value="TreeGrafter"/>
</dbReference>
<dbReference type="AlphaFoldDB" id="A0A6J5WIB3"/>
<keyword evidence="2" id="KW-1185">Reference proteome</keyword>
<dbReference type="PANTHER" id="PTHR13650">
    <property type="entry name" value="SPATACSIN"/>
    <property type="match status" value="1"/>
</dbReference>
<protein>
    <submittedName>
        <fullName evidence="1">Uncharacterized protein</fullName>
    </submittedName>
</protein>
<name>A0A6J5WIB3_PRUAR</name>
<accession>A0A6J5WIB3</accession>
<reference evidence="2" key="1">
    <citation type="journal article" date="2020" name="Genome Biol.">
        <title>Gamete binning: chromosome-level and haplotype-resolved genome assembly enabled by high-throughput single-cell sequencing of gamete genomes.</title>
        <authorList>
            <person name="Campoy J.A."/>
            <person name="Sun H."/>
            <person name="Goel M."/>
            <person name="Jiao W.-B."/>
            <person name="Folz-Donahue K."/>
            <person name="Wang N."/>
            <person name="Rubio M."/>
            <person name="Liu C."/>
            <person name="Kukat C."/>
            <person name="Ruiz D."/>
            <person name="Huettel B."/>
            <person name="Schneeberger K."/>
        </authorList>
    </citation>
    <scope>NUCLEOTIDE SEQUENCE [LARGE SCALE GENOMIC DNA]</scope>
    <source>
        <strain evidence="2">cv. Rojo Pasion</strain>
    </source>
</reference>
<dbReference type="InterPro" id="IPR028103">
    <property type="entry name" value="Spatacsin"/>
</dbReference>
<dbReference type="Proteomes" id="UP000507245">
    <property type="component" value="Unassembled WGS sequence"/>
</dbReference>
<dbReference type="EMBL" id="CAEKKB010000002">
    <property type="protein sequence ID" value="CAB4299352.1"/>
    <property type="molecule type" value="Genomic_DNA"/>
</dbReference>